<keyword evidence="1" id="KW-0812">Transmembrane</keyword>
<organism evidence="2 3">
    <name type="scientific">Mytilus edulis</name>
    <name type="common">Blue mussel</name>
    <dbReference type="NCBI Taxonomy" id="6550"/>
    <lineage>
        <taxon>Eukaryota</taxon>
        <taxon>Metazoa</taxon>
        <taxon>Spiralia</taxon>
        <taxon>Lophotrochozoa</taxon>
        <taxon>Mollusca</taxon>
        <taxon>Bivalvia</taxon>
        <taxon>Autobranchia</taxon>
        <taxon>Pteriomorphia</taxon>
        <taxon>Mytilida</taxon>
        <taxon>Mytiloidea</taxon>
        <taxon>Mytilidae</taxon>
        <taxon>Mytilinae</taxon>
        <taxon>Mytilus</taxon>
    </lineage>
</organism>
<protein>
    <submittedName>
        <fullName evidence="2">Uncharacterized protein</fullName>
    </submittedName>
</protein>
<feature type="transmembrane region" description="Helical" evidence="1">
    <location>
        <begin position="6"/>
        <end position="24"/>
    </location>
</feature>
<dbReference type="AlphaFoldDB" id="A0A8S3UTC4"/>
<sequence length="287" mass="32683">MNWNSLLFSTFIVLISLCVIIESTNQEDIIQCLKNGAEFRQESRLFLAKECWLQTFRDHILCSKMAIFVLIAVSFMYCKAPRMAMVMSVMQFFSCVESQTPPSFIYRRPTEEPQNDFSTKVQQFISEFSWVHASVILSIIVLLFLIFLICYLYKSKHNRCTTLVLEITSGGDCVIVPILNLSLCPSYYKISKPSVKELTVAAFPSCKLFATWSSFQVTNLLTEQSIQIPTTISLSLRNRYKLPYILNQPFNAYVYVTHQGFANILNPPADSSNKTKNASAADLTSFV</sequence>
<proteinExistence type="predicted"/>
<evidence type="ECO:0000313" key="2">
    <source>
        <dbReference type="EMBL" id="CAG2249260.1"/>
    </source>
</evidence>
<dbReference type="Proteomes" id="UP000683360">
    <property type="component" value="Unassembled WGS sequence"/>
</dbReference>
<name>A0A8S3UTC4_MYTED</name>
<keyword evidence="1" id="KW-1133">Transmembrane helix</keyword>
<keyword evidence="3" id="KW-1185">Reference proteome</keyword>
<keyword evidence="1" id="KW-0472">Membrane</keyword>
<dbReference type="OrthoDB" id="6161593at2759"/>
<gene>
    <name evidence="2" type="ORF">MEDL_61117</name>
</gene>
<comment type="caution">
    <text evidence="2">The sequence shown here is derived from an EMBL/GenBank/DDBJ whole genome shotgun (WGS) entry which is preliminary data.</text>
</comment>
<evidence type="ECO:0000313" key="3">
    <source>
        <dbReference type="Proteomes" id="UP000683360"/>
    </source>
</evidence>
<feature type="transmembrane region" description="Helical" evidence="1">
    <location>
        <begin position="59"/>
        <end position="77"/>
    </location>
</feature>
<accession>A0A8S3UTC4</accession>
<reference evidence="2" key="1">
    <citation type="submission" date="2021-03" db="EMBL/GenBank/DDBJ databases">
        <authorList>
            <person name="Bekaert M."/>
        </authorList>
    </citation>
    <scope>NUCLEOTIDE SEQUENCE</scope>
</reference>
<dbReference type="EMBL" id="CAJPWZ010002969">
    <property type="protein sequence ID" value="CAG2249260.1"/>
    <property type="molecule type" value="Genomic_DNA"/>
</dbReference>
<feature type="transmembrane region" description="Helical" evidence="1">
    <location>
        <begin position="130"/>
        <end position="153"/>
    </location>
</feature>
<evidence type="ECO:0000256" key="1">
    <source>
        <dbReference type="SAM" id="Phobius"/>
    </source>
</evidence>